<keyword evidence="1" id="KW-0808">Transferase</keyword>
<dbReference type="EMBL" id="LT607751">
    <property type="protein sequence ID" value="SCG62287.1"/>
    <property type="molecule type" value="Genomic_DNA"/>
</dbReference>
<dbReference type="Pfam" id="PF13671">
    <property type="entry name" value="AAA_33"/>
    <property type="match status" value="1"/>
</dbReference>
<organism evidence="1 2">
    <name type="scientific">Micromonospora siamensis</name>
    <dbReference type="NCBI Taxonomy" id="299152"/>
    <lineage>
        <taxon>Bacteria</taxon>
        <taxon>Bacillati</taxon>
        <taxon>Actinomycetota</taxon>
        <taxon>Actinomycetes</taxon>
        <taxon>Micromonosporales</taxon>
        <taxon>Micromonosporaceae</taxon>
        <taxon>Micromonospora</taxon>
    </lineage>
</organism>
<reference evidence="1 2" key="1">
    <citation type="submission" date="2016-06" db="EMBL/GenBank/DDBJ databases">
        <authorList>
            <person name="Kjaerup R.B."/>
            <person name="Dalgaard T.S."/>
            <person name="Juul-Madsen H.R."/>
        </authorList>
    </citation>
    <scope>NUCLEOTIDE SEQUENCE [LARGE SCALE GENOMIC DNA]</scope>
    <source>
        <strain evidence="1 2">DSM 45097</strain>
    </source>
</reference>
<dbReference type="SUPFAM" id="SSF52540">
    <property type="entry name" value="P-loop containing nucleoside triphosphate hydrolases"/>
    <property type="match status" value="1"/>
</dbReference>
<dbReference type="Proteomes" id="UP000198210">
    <property type="component" value="Chromosome I"/>
</dbReference>
<evidence type="ECO:0000313" key="2">
    <source>
        <dbReference type="Proteomes" id="UP000198210"/>
    </source>
</evidence>
<name>A0A1C5IVA2_9ACTN</name>
<keyword evidence="1" id="KW-0418">Kinase</keyword>
<sequence>MADDHLPADMTSNGIVVFSGPPCSGKSTVVKAMASRPGRRHLEVDALFDLLFPASDRNRDDRMGAYDGAHLLARMLVDRGQTVVLECTYARRDQRRSLLRALAGSPAPLWIVEFFVASDEAVTRFRARRQATDLDEDLVRERADAFPYSDQALRVESSFGTPQEQAGRILTWLEQGPQPVDRKAWAQAGRDWT</sequence>
<dbReference type="InterPro" id="IPR027417">
    <property type="entry name" value="P-loop_NTPase"/>
</dbReference>
<dbReference type="Gene3D" id="3.40.50.300">
    <property type="entry name" value="P-loop containing nucleotide triphosphate hydrolases"/>
    <property type="match status" value="1"/>
</dbReference>
<proteinExistence type="predicted"/>
<gene>
    <name evidence="1" type="ORF">GA0074704_3853</name>
</gene>
<dbReference type="GO" id="GO:0016301">
    <property type="term" value="F:kinase activity"/>
    <property type="evidence" value="ECO:0007669"/>
    <property type="project" value="UniProtKB-KW"/>
</dbReference>
<evidence type="ECO:0000313" key="1">
    <source>
        <dbReference type="EMBL" id="SCG62287.1"/>
    </source>
</evidence>
<keyword evidence="2" id="KW-1185">Reference proteome</keyword>
<protein>
    <submittedName>
        <fullName evidence="1">Predicted kinase</fullName>
    </submittedName>
</protein>
<accession>A0A1C5IVA2</accession>
<dbReference type="RefSeq" id="WP_157743724.1">
    <property type="nucleotide sequence ID" value="NZ_JBHLYF010000023.1"/>
</dbReference>
<dbReference type="AlphaFoldDB" id="A0A1C5IVA2"/>